<evidence type="ECO:0000256" key="5">
    <source>
        <dbReference type="ARBA" id="ARBA00022553"/>
    </source>
</evidence>
<keyword evidence="10" id="KW-0067">ATP-binding</keyword>
<evidence type="ECO:0000256" key="1">
    <source>
        <dbReference type="ARBA" id="ARBA00000085"/>
    </source>
</evidence>
<evidence type="ECO:0000256" key="6">
    <source>
        <dbReference type="ARBA" id="ARBA00022679"/>
    </source>
</evidence>
<dbReference type="CDD" id="cd00130">
    <property type="entry name" value="PAS"/>
    <property type="match status" value="1"/>
</dbReference>
<evidence type="ECO:0000256" key="2">
    <source>
        <dbReference type="ARBA" id="ARBA00004651"/>
    </source>
</evidence>
<dbReference type="SUPFAM" id="SSF55785">
    <property type="entry name" value="PYP-like sensor domain (PAS domain)"/>
    <property type="match status" value="1"/>
</dbReference>
<evidence type="ECO:0000256" key="10">
    <source>
        <dbReference type="ARBA" id="ARBA00022840"/>
    </source>
</evidence>
<comment type="catalytic activity">
    <reaction evidence="1">
        <text>ATP + protein L-histidine = ADP + protein N-phospho-L-histidine.</text>
        <dbReference type="EC" id="2.7.13.3"/>
    </reaction>
</comment>
<dbReference type="SUPFAM" id="SSF103190">
    <property type="entry name" value="Sensory domain-like"/>
    <property type="match status" value="1"/>
</dbReference>
<dbReference type="InterPro" id="IPR003594">
    <property type="entry name" value="HATPase_dom"/>
</dbReference>
<keyword evidence="6" id="KW-0808">Transferase</keyword>
<evidence type="ECO:0000313" key="15">
    <source>
        <dbReference type="EMBL" id="EHO17037.1"/>
    </source>
</evidence>
<dbReference type="SUPFAM" id="SSF55874">
    <property type="entry name" value="ATPase domain of HSP90 chaperone/DNA topoisomerase II/histidine kinase"/>
    <property type="match status" value="1"/>
</dbReference>
<feature type="domain" description="Histidine kinase" evidence="14">
    <location>
        <begin position="339"/>
        <end position="533"/>
    </location>
</feature>
<keyword evidence="13" id="KW-0472">Membrane</keyword>
<dbReference type="AlphaFoldDB" id="A0AA37DGB7"/>
<dbReference type="Gene3D" id="3.30.565.10">
    <property type="entry name" value="Histidine kinase-like ATPase, C-terminal domain"/>
    <property type="match status" value="1"/>
</dbReference>
<dbReference type="GO" id="GO:0005886">
    <property type="term" value="C:plasma membrane"/>
    <property type="evidence" value="ECO:0007669"/>
    <property type="project" value="UniProtKB-SubCell"/>
</dbReference>
<evidence type="ECO:0000256" key="9">
    <source>
        <dbReference type="ARBA" id="ARBA00022777"/>
    </source>
</evidence>
<dbReference type="EC" id="2.7.13.3" evidence="3"/>
<dbReference type="Pfam" id="PF14689">
    <property type="entry name" value="SPOB_a"/>
    <property type="match status" value="1"/>
</dbReference>
<evidence type="ECO:0000256" key="4">
    <source>
        <dbReference type="ARBA" id="ARBA00022475"/>
    </source>
</evidence>
<dbReference type="Proteomes" id="UP000018466">
    <property type="component" value="Unassembled WGS sequence"/>
</dbReference>
<dbReference type="InterPro" id="IPR004358">
    <property type="entry name" value="Sig_transdc_His_kin-like_C"/>
</dbReference>
<dbReference type="PRINTS" id="PR00344">
    <property type="entry name" value="BCTRLSENSOR"/>
</dbReference>
<dbReference type="InterPro" id="IPR016120">
    <property type="entry name" value="Sig_transdc_His_kin_SpoOB"/>
</dbReference>
<dbReference type="InterPro" id="IPR035965">
    <property type="entry name" value="PAS-like_dom_sf"/>
</dbReference>
<organism evidence="15 16">
    <name type="scientific">Stomatobaculum longum</name>
    <dbReference type="NCBI Taxonomy" id="796942"/>
    <lineage>
        <taxon>Bacteria</taxon>
        <taxon>Bacillati</taxon>
        <taxon>Bacillota</taxon>
        <taxon>Clostridia</taxon>
        <taxon>Lachnospirales</taxon>
        <taxon>Lachnospiraceae</taxon>
        <taxon>Stomatobaculum</taxon>
    </lineage>
</organism>
<dbReference type="InterPro" id="IPR039506">
    <property type="entry name" value="SPOB_a"/>
</dbReference>
<protein>
    <recommendedName>
        <fullName evidence="3">histidine kinase</fullName>
        <ecNumber evidence="3">2.7.13.3</ecNumber>
    </recommendedName>
</protein>
<dbReference type="RefSeq" id="WP_009532469.1">
    <property type="nucleotide sequence ID" value="NZ_CAUOLT010000038.1"/>
</dbReference>
<accession>A0AA37DGB7</accession>
<keyword evidence="5" id="KW-0597">Phosphoprotein</keyword>
<comment type="caution">
    <text evidence="15">The sequence shown here is derived from an EMBL/GenBank/DDBJ whole genome shotgun (WGS) entry which is preliminary data.</text>
</comment>
<evidence type="ECO:0000256" key="7">
    <source>
        <dbReference type="ARBA" id="ARBA00022692"/>
    </source>
</evidence>
<keyword evidence="9" id="KW-0418">Kinase</keyword>
<dbReference type="InterPro" id="IPR029151">
    <property type="entry name" value="Sensor-like_sf"/>
</dbReference>
<dbReference type="Pfam" id="PF02518">
    <property type="entry name" value="HATPase_c"/>
    <property type="match status" value="1"/>
</dbReference>
<evidence type="ECO:0000313" key="16">
    <source>
        <dbReference type="Proteomes" id="UP000018466"/>
    </source>
</evidence>
<feature type="transmembrane region" description="Helical" evidence="13">
    <location>
        <begin position="175"/>
        <end position="197"/>
    </location>
</feature>
<dbReference type="PANTHER" id="PTHR43547:SF10">
    <property type="entry name" value="SENSOR HISTIDINE KINASE DCUS"/>
    <property type="match status" value="1"/>
</dbReference>
<dbReference type="SMART" id="SM00387">
    <property type="entry name" value="HATPase_c"/>
    <property type="match status" value="1"/>
</dbReference>
<reference evidence="15 16" key="1">
    <citation type="submission" date="2011-10" db="EMBL/GenBank/DDBJ databases">
        <title>The Genome Sequence of Lachnospiraceae bacterium ACC2.</title>
        <authorList>
            <consortium name="The Broad Institute Genome Sequencing Platform"/>
            <person name="Earl A."/>
            <person name="Ward D."/>
            <person name="Feldgarden M."/>
            <person name="Gevers D."/>
            <person name="Sizova M."/>
            <person name="Hazen A."/>
            <person name="Epstein S."/>
            <person name="Young S.K."/>
            <person name="Zeng Q."/>
            <person name="Gargeya S."/>
            <person name="Fitzgerald M."/>
            <person name="Haas B."/>
            <person name="Abouelleil A."/>
            <person name="Alvarado L."/>
            <person name="Arachchi H.M."/>
            <person name="Berlin A."/>
            <person name="Brown A."/>
            <person name="Chapman S.B."/>
            <person name="Chen Z."/>
            <person name="Dunbar C."/>
            <person name="Freedman E."/>
            <person name="Gearin G."/>
            <person name="Goldberg J."/>
            <person name="Griggs A."/>
            <person name="Gujja S."/>
            <person name="Heiman D."/>
            <person name="Howarth C."/>
            <person name="Larson L."/>
            <person name="Lui A."/>
            <person name="MacDonald P.J.P."/>
            <person name="Montmayeur A."/>
            <person name="Murphy C."/>
            <person name="Neiman D."/>
            <person name="Pearson M."/>
            <person name="Priest M."/>
            <person name="Roberts A."/>
            <person name="Saif S."/>
            <person name="Shea T."/>
            <person name="Shenoy N."/>
            <person name="Sisk P."/>
            <person name="Stolte C."/>
            <person name="Sykes S."/>
            <person name="Wortman J."/>
            <person name="Nusbaum C."/>
            <person name="Birren B."/>
        </authorList>
    </citation>
    <scope>NUCLEOTIDE SEQUENCE [LARGE SCALE GENOMIC DNA]</scope>
    <source>
        <strain evidence="15 16">ACC2</strain>
    </source>
</reference>
<keyword evidence="7 13" id="KW-0812">Transmembrane</keyword>
<dbReference type="InterPro" id="IPR013767">
    <property type="entry name" value="PAS_fold"/>
</dbReference>
<keyword evidence="16" id="KW-1185">Reference proteome</keyword>
<evidence type="ECO:0000256" key="12">
    <source>
        <dbReference type="ARBA" id="ARBA00023012"/>
    </source>
</evidence>
<keyword evidence="11 13" id="KW-1133">Transmembrane helix</keyword>
<evidence type="ECO:0000259" key="14">
    <source>
        <dbReference type="PROSITE" id="PS50109"/>
    </source>
</evidence>
<dbReference type="InterPro" id="IPR005467">
    <property type="entry name" value="His_kinase_dom"/>
</dbReference>
<dbReference type="EMBL" id="AGEL01000006">
    <property type="protein sequence ID" value="EHO17037.1"/>
    <property type="molecule type" value="Genomic_DNA"/>
</dbReference>
<evidence type="ECO:0000256" key="13">
    <source>
        <dbReference type="SAM" id="Phobius"/>
    </source>
</evidence>
<evidence type="ECO:0000256" key="11">
    <source>
        <dbReference type="ARBA" id="ARBA00022989"/>
    </source>
</evidence>
<dbReference type="PROSITE" id="PS50109">
    <property type="entry name" value="HIS_KIN"/>
    <property type="match status" value="1"/>
</dbReference>
<comment type="subcellular location">
    <subcellularLocation>
        <location evidence="2">Cell membrane</location>
        <topology evidence="2">Multi-pass membrane protein</topology>
    </subcellularLocation>
</comment>
<dbReference type="Gene3D" id="1.10.287.130">
    <property type="match status" value="1"/>
</dbReference>
<dbReference type="GeneID" id="86940416"/>
<dbReference type="GO" id="GO:0000155">
    <property type="term" value="F:phosphorelay sensor kinase activity"/>
    <property type="evidence" value="ECO:0007669"/>
    <property type="project" value="InterPro"/>
</dbReference>
<dbReference type="InterPro" id="IPR000014">
    <property type="entry name" value="PAS"/>
</dbReference>
<evidence type="ECO:0000256" key="8">
    <source>
        <dbReference type="ARBA" id="ARBA00022741"/>
    </source>
</evidence>
<proteinExistence type="predicted"/>
<keyword evidence="8" id="KW-0547">Nucleotide-binding</keyword>
<dbReference type="GO" id="GO:0005524">
    <property type="term" value="F:ATP binding"/>
    <property type="evidence" value="ECO:0007669"/>
    <property type="project" value="UniProtKB-KW"/>
</dbReference>
<keyword evidence="12" id="KW-0902">Two-component regulatory system</keyword>
<name>A0AA37DGB7_9FIRM</name>
<sequence>MREKGSRRDMEHRLYLTMTVLVTVILLCSLGFTLAMDIARERKALDRKITDAATYVAELRGVHDMLEAGYPDPGVTEQLEAITEFVSGIDSILIADRNGLRFYQTSRHMAGDMYVDGDETRILTGAAPYITTVQGTDGPLHCAFHAIRNAEGVTEGFVMVSVAVSKITGQSQQIMLVYVAMFLAMLLLSILLTGAFFRFQRTMLLGHEPVELLSLYVKQDEVINSLAEGIVSVGQNGKILFANKPAELLLAGQSCALVGKSLKEVFPDTHFEQILEDGTAVMNQMYVNGDQTLLINEVPVTEHGEQPGGVLLILQDRTEALRLSDELSGARNMMDTLRAFNHEFLNKLHIILGYLQTGEIDKAKEFIINSNLVSSQSVRDTANALRVSEVCALVIGKMMHAAESGIRLSLEPGSSLMERDLLMEPGEYVTVIGNLLENAIEELKESDEKNGEIHLGVFAKPGVNVISCEDSGRGIDPAMLDRIFIRGVSTKGKNHGTGLYLVKQVADKYGGEVSVETEPGEGSCFTITLTALQSAERRKGVE</sequence>
<evidence type="ECO:0000256" key="3">
    <source>
        <dbReference type="ARBA" id="ARBA00012438"/>
    </source>
</evidence>
<dbReference type="SMART" id="SM00091">
    <property type="entry name" value="PAS"/>
    <property type="match status" value="1"/>
</dbReference>
<keyword evidence="4" id="KW-1003">Cell membrane</keyword>
<dbReference type="SUPFAM" id="SSF55890">
    <property type="entry name" value="Sporulation response regulatory protein Spo0B"/>
    <property type="match status" value="1"/>
</dbReference>
<dbReference type="Gene3D" id="3.30.450.20">
    <property type="entry name" value="PAS domain"/>
    <property type="match status" value="2"/>
</dbReference>
<dbReference type="GO" id="GO:0006355">
    <property type="term" value="P:regulation of DNA-templated transcription"/>
    <property type="evidence" value="ECO:0007669"/>
    <property type="project" value="InterPro"/>
</dbReference>
<dbReference type="InterPro" id="IPR036890">
    <property type="entry name" value="HATPase_C_sf"/>
</dbReference>
<gene>
    <name evidence="15" type="ORF">HMPREF9623_00636</name>
</gene>
<dbReference type="Pfam" id="PF00989">
    <property type="entry name" value="PAS"/>
    <property type="match status" value="1"/>
</dbReference>
<dbReference type="PANTHER" id="PTHR43547">
    <property type="entry name" value="TWO-COMPONENT HISTIDINE KINASE"/>
    <property type="match status" value="1"/>
</dbReference>